<reference evidence="2" key="1">
    <citation type="journal article" date="2020" name="mSystems">
        <title>Genome- and Community-Level Interaction Insights into Carbon Utilization and Element Cycling Functions of Hydrothermarchaeota in Hydrothermal Sediment.</title>
        <authorList>
            <person name="Zhou Z."/>
            <person name="Liu Y."/>
            <person name="Xu W."/>
            <person name="Pan J."/>
            <person name="Luo Z.H."/>
            <person name="Li M."/>
        </authorList>
    </citation>
    <scope>NUCLEOTIDE SEQUENCE [LARGE SCALE GENOMIC DNA]</scope>
    <source>
        <strain evidence="2">SpSt-1121</strain>
    </source>
</reference>
<name>A0A7C5TIN2_9CREN</name>
<proteinExistence type="predicted"/>
<accession>A0A7C5TIN2</accession>
<dbReference type="InterPro" id="IPR005502">
    <property type="entry name" value="Ribosyl_crysJ1"/>
</dbReference>
<keyword evidence="1" id="KW-0479">Metal-binding</keyword>
<dbReference type="SUPFAM" id="SSF101478">
    <property type="entry name" value="ADP-ribosylglycohydrolase"/>
    <property type="match status" value="1"/>
</dbReference>
<dbReference type="InterPro" id="IPR036705">
    <property type="entry name" value="Ribosyl_crysJ1_sf"/>
</dbReference>
<dbReference type="GO" id="GO:0016787">
    <property type="term" value="F:hydrolase activity"/>
    <property type="evidence" value="ECO:0007669"/>
    <property type="project" value="UniProtKB-KW"/>
</dbReference>
<sequence length="647" mass="73252">MSIKVEISISRKTYWDKVCGCWLGKNAGGTFGGPLEDIYGRDEMFNVWWYPKIVEGGIPNDDLEIQLVWLQALRDRGINITARDLAEYWLDCIFYNPDEYGLHKTNLRKGLLPPVSGWYNNWFKDCMGSPIRSEIWACIAPGAPNIAAKYAYEDAIVDHAGGEGVYGEIFNAVVESAAFVINDRVKLVELGLEAIPENSMIAKAIQSALKSYLKGLDWRQAREYVKEAAYSPIAQYAPINLGFEVIGLLYGESFGDAIAKAVNCGWDTDCTGATVGAIWGIIHGASNLPEEWIKPLSNKIVVSEGIKNVYVPKTVEELTDEVCAIGEKVLKHFGAPIDISDQDKFTNAEVALKSLVREVRSLWNLPPNRVDFDLTSVKVSVTYLDGPAILPNKPNNFLIEIENTRLTPLRGTLNISIPSNWVLKPVCPCPISLDPREKARFRFTIEASAENINTSNECTAKILLYGRPRLMSIPIVFVGGFRWLVSEVYREPLSLDAIFQPERELDLYVSGMKSEKWREVAWPGNALEIEQFFNGKPGIVYLRHYIYSPSRRKVVIGVPNNSRMKLWLNDKLIHETVKPVPLRPSYFSDRSNYTETELREGWNHIMVKIIRENKPIEAHFIIVSREWLSGMPDIIHCRFPWESKLFL</sequence>
<comment type="caution">
    <text evidence="2">The sequence shown here is derived from an EMBL/GenBank/DDBJ whole genome shotgun (WGS) entry which is preliminary data.</text>
</comment>
<organism evidence="2">
    <name type="scientific">Ignisphaera aggregans</name>
    <dbReference type="NCBI Taxonomy" id="334771"/>
    <lineage>
        <taxon>Archaea</taxon>
        <taxon>Thermoproteota</taxon>
        <taxon>Thermoprotei</taxon>
        <taxon>Desulfurococcales</taxon>
        <taxon>Desulfurococcaceae</taxon>
        <taxon>Ignisphaera</taxon>
    </lineage>
</organism>
<dbReference type="Gene3D" id="1.10.4080.10">
    <property type="entry name" value="ADP-ribosylation/Crystallin J1"/>
    <property type="match status" value="1"/>
</dbReference>
<feature type="binding site" evidence="1">
    <location>
        <position position="61"/>
    </location>
    <ligand>
        <name>Mg(2+)</name>
        <dbReference type="ChEBI" id="CHEBI:18420"/>
        <label>1</label>
    </ligand>
</feature>
<dbReference type="EMBL" id="DRZI01000198">
    <property type="protein sequence ID" value="HHP81937.1"/>
    <property type="molecule type" value="Genomic_DNA"/>
</dbReference>
<gene>
    <name evidence="2" type="ORF">ENM84_04650</name>
</gene>
<feature type="binding site" evidence="1">
    <location>
        <position position="62"/>
    </location>
    <ligand>
        <name>Mg(2+)</name>
        <dbReference type="ChEBI" id="CHEBI:18420"/>
        <label>1</label>
    </ligand>
</feature>
<comment type="cofactor">
    <cofactor evidence="1">
        <name>Mg(2+)</name>
        <dbReference type="ChEBI" id="CHEBI:18420"/>
    </cofactor>
    <text evidence="1">Binds 2 magnesium ions per subunit.</text>
</comment>
<protein>
    <submittedName>
        <fullName evidence="2">ADP-ribosylglycohydrolase family protein</fullName>
    </submittedName>
</protein>
<keyword evidence="2" id="KW-0378">Hydrolase</keyword>
<evidence type="ECO:0000256" key="1">
    <source>
        <dbReference type="PIRSR" id="PIRSR605502-1"/>
    </source>
</evidence>
<dbReference type="AlphaFoldDB" id="A0A7C5TIN2"/>
<feature type="binding site" evidence="1">
    <location>
        <position position="267"/>
    </location>
    <ligand>
        <name>Mg(2+)</name>
        <dbReference type="ChEBI" id="CHEBI:18420"/>
        <label>1</label>
    </ligand>
</feature>
<evidence type="ECO:0000313" key="2">
    <source>
        <dbReference type="EMBL" id="HHP81937.1"/>
    </source>
</evidence>
<dbReference type="GO" id="GO:0046872">
    <property type="term" value="F:metal ion binding"/>
    <property type="evidence" value="ECO:0007669"/>
    <property type="project" value="UniProtKB-KW"/>
</dbReference>
<feature type="binding site" evidence="1">
    <location>
        <position position="269"/>
    </location>
    <ligand>
        <name>Mg(2+)</name>
        <dbReference type="ChEBI" id="CHEBI:18420"/>
        <label>1</label>
    </ligand>
</feature>
<keyword evidence="1" id="KW-0460">Magnesium</keyword>
<dbReference type="Pfam" id="PF03747">
    <property type="entry name" value="ADP_ribosyl_GH"/>
    <property type="match status" value="1"/>
</dbReference>